<dbReference type="AlphaFoldDB" id="A0A6N9YIA7"/>
<reference evidence="5 6" key="1">
    <citation type="submission" date="2020-02" db="EMBL/GenBank/DDBJ databases">
        <authorList>
            <person name="Li X.-J."/>
            <person name="Feng X.-M."/>
        </authorList>
    </citation>
    <scope>NUCLEOTIDE SEQUENCE [LARGE SCALE GENOMIC DNA]</scope>
    <source>
        <strain evidence="5 6">CGMCC 4.7225</strain>
    </source>
</reference>
<keyword evidence="2" id="KW-0378">Hydrolase</keyword>
<evidence type="ECO:0000259" key="4">
    <source>
        <dbReference type="Pfam" id="PF22422"/>
    </source>
</evidence>
<comment type="similarity">
    <text evidence="1">Belongs to the glycosyl hydrolase 63 family.</text>
</comment>
<dbReference type="PANTHER" id="PTHR10412:SF11">
    <property type="entry name" value="MANNOSYL-OLIGOSACCHARIDE GLUCOSIDASE"/>
    <property type="match status" value="1"/>
</dbReference>
<evidence type="ECO:0000313" key="6">
    <source>
        <dbReference type="Proteomes" id="UP000469185"/>
    </source>
</evidence>
<dbReference type="InterPro" id="IPR012341">
    <property type="entry name" value="6hp_glycosidase-like_sf"/>
</dbReference>
<dbReference type="InterPro" id="IPR054491">
    <property type="entry name" value="MGH1-like_GH"/>
</dbReference>
<name>A0A6N9YIA7_9ACTN</name>
<dbReference type="EMBL" id="JAAGOB010000002">
    <property type="protein sequence ID" value="NED94687.1"/>
    <property type="molecule type" value="Genomic_DNA"/>
</dbReference>
<gene>
    <name evidence="5" type="ORF">G1H11_05125</name>
</gene>
<dbReference type="Proteomes" id="UP000469185">
    <property type="component" value="Unassembled WGS sequence"/>
</dbReference>
<evidence type="ECO:0000256" key="2">
    <source>
        <dbReference type="ARBA" id="ARBA00022801"/>
    </source>
</evidence>
<dbReference type="GO" id="GO:0009311">
    <property type="term" value="P:oligosaccharide metabolic process"/>
    <property type="evidence" value="ECO:0007669"/>
    <property type="project" value="InterPro"/>
</dbReference>
<comment type="caution">
    <text evidence="5">The sequence shown here is derived from an EMBL/GenBank/DDBJ whole genome shotgun (WGS) entry which is preliminary data.</text>
</comment>
<sequence length="427" mass="47590">MTWSSLADEAGRILEGNWSGGYTTPASGLYPHQWSWDSAFIAIGLRWLSASRARTELDSLFASQWADGRVPQIVYDPAREDDYQPGAAFWDSAAISGAPERPTTGLVQPPNHAVAAWLVHTADIEGSRQARFLERLYPKLVAWHQYLTMTRVSPGRTLAAIVHPWESGTDNSPLWDDALATLPKVARDIPRPDLEHAGADERPSQKEYGTYYWLAEAYRDQGCDHREGQWRFLFEDPSFNALWSASEHALARIATEIGRDPVPHHERARAVTSALDSLYDESLGVFVAWDAVRHAPVRKATVSGLIPLLLPGLTQADQLIRTLRGPTFLGDHALLVPSYDATAPDHDPTQYWRGPSWFNMTWMVIQGLRTHDQDALADSLTQHFCALALEHDFPEYVDPWTGAPHGARRFSWTAALALDLARTSPAG</sequence>
<accession>A0A6N9YIA7</accession>
<dbReference type="InterPro" id="IPR008928">
    <property type="entry name" value="6-hairpin_glycosidase_sf"/>
</dbReference>
<dbReference type="PANTHER" id="PTHR10412">
    <property type="entry name" value="MANNOSYL-OLIGOSACCHARIDE GLUCOSIDASE"/>
    <property type="match status" value="1"/>
</dbReference>
<evidence type="ECO:0000256" key="3">
    <source>
        <dbReference type="ARBA" id="ARBA00023295"/>
    </source>
</evidence>
<evidence type="ECO:0000256" key="1">
    <source>
        <dbReference type="ARBA" id="ARBA00010833"/>
    </source>
</evidence>
<dbReference type="GO" id="GO:0004573">
    <property type="term" value="F:Glc3Man9GlcNAc2 oligosaccharide glucosidase activity"/>
    <property type="evidence" value="ECO:0007669"/>
    <property type="project" value="InterPro"/>
</dbReference>
<evidence type="ECO:0000313" key="5">
    <source>
        <dbReference type="EMBL" id="NED94687.1"/>
    </source>
</evidence>
<feature type="domain" description="Mannosylglycerate hydrolase MGH1-like glycoside hydrolase" evidence="4">
    <location>
        <begin position="30"/>
        <end position="413"/>
    </location>
</feature>
<dbReference type="InterPro" id="IPR004888">
    <property type="entry name" value="Glycoside_hydrolase_63"/>
</dbReference>
<protein>
    <recommendedName>
        <fullName evidence="4">Mannosylglycerate hydrolase MGH1-like glycoside hydrolase domain-containing protein</fullName>
    </recommendedName>
</protein>
<dbReference type="RefSeq" id="WP_163816655.1">
    <property type="nucleotide sequence ID" value="NZ_JAAGOB010000002.1"/>
</dbReference>
<dbReference type="Pfam" id="PF22422">
    <property type="entry name" value="MGH1-like_GH"/>
    <property type="match status" value="1"/>
</dbReference>
<dbReference type="Gene3D" id="1.50.10.10">
    <property type="match status" value="1"/>
</dbReference>
<proteinExistence type="inferred from homology"/>
<organism evidence="5 6">
    <name type="scientific">Phytoactinopolyspora alkaliphila</name>
    <dbReference type="NCBI Taxonomy" id="1783498"/>
    <lineage>
        <taxon>Bacteria</taxon>
        <taxon>Bacillati</taxon>
        <taxon>Actinomycetota</taxon>
        <taxon>Actinomycetes</taxon>
        <taxon>Jiangellales</taxon>
        <taxon>Jiangellaceae</taxon>
        <taxon>Phytoactinopolyspora</taxon>
    </lineage>
</organism>
<keyword evidence="6" id="KW-1185">Reference proteome</keyword>
<keyword evidence="3" id="KW-0326">Glycosidase</keyword>
<dbReference type="SUPFAM" id="SSF48208">
    <property type="entry name" value="Six-hairpin glycosidases"/>
    <property type="match status" value="1"/>
</dbReference>
<dbReference type="GO" id="GO:0006487">
    <property type="term" value="P:protein N-linked glycosylation"/>
    <property type="evidence" value="ECO:0007669"/>
    <property type="project" value="TreeGrafter"/>
</dbReference>